<dbReference type="SUPFAM" id="SSF54928">
    <property type="entry name" value="RNA-binding domain, RBD"/>
    <property type="match status" value="1"/>
</dbReference>
<feature type="region of interest" description="Disordered" evidence="5">
    <location>
        <begin position="498"/>
        <end position="523"/>
    </location>
</feature>
<dbReference type="Gene3D" id="3.30.70.330">
    <property type="match status" value="1"/>
</dbReference>
<dbReference type="SMART" id="SM00360">
    <property type="entry name" value="RRM"/>
    <property type="match status" value="1"/>
</dbReference>
<sequence>MNFKENMAEKIRIYVGGLGLNVKEDDLKKTFTSPQLGTVDSVEVMRTKGRSFAYLNFVPVSDKGLAKLFSTYNGCVWKGGKLRLEKAKEHYFVRLKREWDEDVELAGNLPTRNIDPAENVISSEKLKKDPSMEKVQLRIFFPKLRKIKAVPFKGTGKHKYSFQRVEVPPLPVHFCDCEEHFCPAETVKEKASNHESENFGVNEEELNIMKSVMNKILERENCSNATRNKAGFTMEVNDSATLLNNVQVDDNGDDQGTDEDSLIINMVAGPNDRSAFFKDQRQEAAAADWDSTLTELKTSNDRHPREVHRSQKRETVASKKRRKTSFDEDDRNDVSGRKRMKGSPPIVINKLSTDVNTQPEETESGSAQLNHDASPSQKSEYLVSQKDSTEHMENSTSHGPEVKEQQSLIDPGFTDKENQSSQVKELEKITDVISDIPRATVDKSARGASWLQKSSWTQLVGDTHNSSFSISQVLPGATFEKQELPQFNHFVFSRTNKPHKSFEKETSNSVEGVSKPKGGANKNLATADHKFDVDALTRKEQNGDLNCEKSSPEMKMQIIKDNEVSTSTLGQNVPSALNRPSLGDIVTSEACPFMRSAASMKEWTKTKAALSGSFKKKR</sequence>
<keyword evidence="3" id="KW-0539">Nucleus</keyword>
<evidence type="ECO:0000256" key="4">
    <source>
        <dbReference type="PROSITE-ProRule" id="PRU00176"/>
    </source>
</evidence>
<dbReference type="InterPro" id="IPR012677">
    <property type="entry name" value="Nucleotide-bd_a/b_plait_sf"/>
</dbReference>
<organism evidence="7 8">
    <name type="scientific">Olea europaea subsp. europaea</name>
    <dbReference type="NCBI Taxonomy" id="158383"/>
    <lineage>
        <taxon>Eukaryota</taxon>
        <taxon>Viridiplantae</taxon>
        <taxon>Streptophyta</taxon>
        <taxon>Embryophyta</taxon>
        <taxon>Tracheophyta</taxon>
        <taxon>Spermatophyta</taxon>
        <taxon>Magnoliopsida</taxon>
        <taxon>eudicotyledons</taxon>
        <taxon>Gunneridae</taxon>
        <taxon>Pentapetalae</taxon>
        <taxon>asterids</taxon>
        <taxon>lamiids</taxon>
        <taxon>Lamiales</taxon>
        <taxon>Oleaceae</taxon>
        <taxon>Oleeae</taxon>
        <taxon>Olea</taxon>
    </lineage>
</organism>
<evidence type="ECO:0000259" key="6">
    <source>
        <dbReference type="PROSITE" id="PS50102"/>
    </source>
</evidence>
<evidence type="ECO:0000313" key="7">
    <source>
        <dbReference type="EMBL" id="CAA3021856.1"/>
    </source>
</evidence>
<comment type="caution">
    <text evidence="7">The sequence shown here is derived from an EMBL/GenBank/DDBJ whole genome shotgun (WGS) entry which is preliminary data.</text>
</comment>
<dbReference type="PROSITE" id="PS50102">
    <property type="entry name" value="RRM"/>
    <property type="match status" value="1"/>
</dbReference>
<feature type="compositionally biased region" description="Basic and acidic residues" evidence="5">
    <location>
        <begin position="298"/>
        <end position="317"/>
    </location>
</feature>
<feature type="region of interest" description="Disordered" evidence="5">
    <location>
        <begin position="295"/>
        <end position="422"/>
    </location>
</feature>
<dbReference type="CDD" id="cd12226">
    <property type="entry name" value="RRM_NOL8"/>
    <property type="match status" value="1"/>
</dbReference>
<dbReference type="InterPro" id="IPR034138">
    <property type="entry name" value="NOP8_RRM"/>
</dbReference>
<feature type="compositionally biased region" description="Basic and acidic residues" evidence="5">
    <location>
        <begin position="413"/>
        <end position="422"/>
    </location>
</feature>
<dbReference type="AlphaFoldDB" id="A0A8S0UXP9"/>
<evidence type="ECO:0000256" key="1">
    <source>
        <dbReference type="ARBA" id="ARBA00004604"/>
    </source>
</evidence>
<name>A0A8S0UXP9_OLEEU</name>
<gene>
    <name evidence="7" type="ORF">OLEA9_A089004</name>
</gene>
<dbReference type="GO" id="GO:0005730">
    <property type="term" value="C:nucleolus"/>
    <property type="evidence" value="ECO:0007669"/>
    <property type="project" value="UniProtKB-SubCell"/>
</dbReference>
<feature type="domain" description="RRM" evidence="6">
    <location>
        <begin position="11"/>
        <end position="89"/>
    </location>
</feature>
<dbReference type="InterPro" id="IPR035979">
    <property type="entry name" value="RBD_domain_sf"/>
</dbReference>
<proteinExistence type="predicted"/>
<reference evidence="7 8" key="1">
    <citation type="submission" date="2019-12" db="EMBL/GenBank/DDBJ databases">
        <authorList>
            <person name="Alioto T."/>
            <person name="Alioto T."/>
            <person name="Gomez Garrido J."/>
        </authorList>
    </citation>
    <scope>NUCLEOTIDE SEQUENCE [LARGE SCALE GENOMIC DNA]</scope>
</reference>
<dbReference type="Gramene" id="OE9A089004T3">
    <property type="protein sequence ID" value="OE9A089004C3"/>
    <property type="gene ID" value="OE9A089004"/>
</dbReference>
<evidence type="ECO:0000256" key="3">
    <source>
        <dbReference type="ARBA" id="ARBA00023242"/>
    </source>
</evidence>
<dbReference type="EMBL" id="CACTIH010009060">
    <property type="protein sequence ID" value="CAA3021856.1"/>
    <property type="molecule type" value="Genomic_DNA"/>
</dbReference>
<evidence type="ECO:0000256" key="2">
    <source>
        <dbReference type="ARBA" id="ARBA00022884"/>
    </source>
</evidence>
<keyword evidence="2 4" id="KW-0694">RNA-binding</keyword>
<comment type="subcellular location">
    <subcellularLocation>
        <location evidence="1">Nucleus</location>
        <location evidence="1">Nucleolus</location>
    </subcellularLocation>
</comment>
<dbReference type="PANTHER" id="PTHR23099:SF0">
    <property type="entry name" value="GERM CELL NUCLEAR ACIDIC PROTEIN"/>
    <property type="match status" value="1"/>
</dbReference>
<keyword evidence="8" id="KW-1185">Reference proteome</keyword>
<feature type="compositionally biased region" description="Polar residues" evidence="5">
    <location>
        <begin position="350"/>
        <end position="379"/>
    </location>
</feature>
<evidence type="ECO:0000313" key="8">
    <source>
        <dbReference type="Proteomes" id="UP000594638"/>
    </source>
</evidence>
<evidence type="ECO:0000256" key="5">
    <source>
        <dbReference type="SAM" id="MobiDB-lite"/>
    </source>
</evidence>
<dbReference type="Proteomes" id="UP000594638">
    <property type="component" value="Unassembled WGS sequence"/>
</dbReference>
<accession>A0A8S0UXP9</accession>
<protein>
    <submittedName>
        <fullName evidence="7">Nucleolar 8</fullName>
    </submittedName>
</protein>
<dbReference type="OrthoDB" id="21643at2759"/>
<dbReference type="InterPro" id="IPR000504">
    <property type="entry name" value="RRM_dom"/>
</dbReference>
<dbReference type="GO" id="GO:0003723">
    <property type="term" value="F:RNA binding"/>
    <property type="evidence" value="ECO:0007669"/>
    <property type="project" value="UniProtKB-UniRule"/>
</dbReference>
<dbReference type="PANTHER" id="PTHR23099">
    <property type="entry name" value="TRANSCRIPTIONAL REGULATOR"/>
    <property type="match status" value="1"/>
</dbReference>